<accession>A0A8C4S717</accession>
<dbReference type="Proteomes" id="UP000694620">
    <property type="component" value="Chromosome 3"/>
</dbReference>
<dbReference type="SUPFAM" id="SSF53098">
    <property type="entry name" value="Ribonuclease H-like"/>
    <property type="match status" value="1"/>
</dbReference>
<organism evidence="2 3">
    <name type="scientific">Erpetoichthys calabaricus</name>
    <name type="common">Rope fish</name>
    <name type="synonym">Calamoichthys calabaricus</name>
    <dbReference type="NCBI Taxonomy" id="27687"/>
    <lineage>
        <taxon>Eukaryota</taxon>
        <taxon>Metazoa</taxon>
        <taxon>Chordata</taxon>
        <taxon>Craniata</taxon>
        <taxon>Vertebrata</taxon>
        <taxon>Euteleostomi</taxon>
        <taxon>Actinopterygii</taxon>
        <taxon>Polypteriformes</taxon>
        <taxon>Polypteridae</taxon>
        <taxon>Erpetoichthys</taxon>
    </lineage>
</organism>
<evidence type="ECO:0008006" key="4">
    <source>
        <dbReference type="Google" id="ProtNLM"/>
    </source>
</evidence>
<evidence type="ECO:0000256" key="1">
    <source>
        <dbReference type="SAM" id="SignalP"/>
    </source>
</evidence>
<proteinExistence type="predicted"/>
<reference evidence="2" key="1">
    <citation type="submission" date="2021-06" db="EMBL/GenBank/DDBJ databases">
        <authorList>
            <consortium name="Wellcome Sanger Institute Data Sharing"/>
        </authorList>
    </citation>
    <scope>NUCLEOTIDE SEQUENCE [LARGE SCALE GENOMIC DNA]</scope>
</reference>
<keyword evidence="3" id="KW-1185">Reference proteome</keyword>
<feature type="chain" id="PRO_5034255897" description="Transposase" evidence="1">
    <location>
        <begin position="31"/>
        <end position="654"/>
    </location>
</feature>
<reference evidence="2" key="3">
    <citation type="submission" date="2025-09" db="UniProtKB">
        <authorList>
            <consortium name="Ensembl"/>
        </authorList>
    </citation>
    <scope>IDENTIFICATION</scope>
</reference>
<evidence type="ECO:0000313" key="2">
    <source>
        <dbReference type="Ensembl" id="ENSECRP00000013216.1"/>
    </source>
</evidence>
<evidence type="ECO:0000313" key="3">
    <source>
        <dbReference type="Proteomes" id="UP000694620"/>
    </source>
</evidence>
<keyword evidence="1" id="KW-0732">Signal</keyword>
<dbReference type="AlphaFoldDB" id="A0A8C4S717"/>
<dbReference type="PANTHER" id="PTHR45913:SF19">
    <property type="entry name" value="LOW QUALITY PROTEIN: ZINC FINGER BED DOMAIN-CONTAINING PROTEIN 5-LIKE"/>
    <property type="match status" value="1"/>
</dbReference>
<dbReference type="InterPro" id="IPR012337">
    <property type="entry name" value="RNaseH-like_sf"/>
</dbReference>
<reference evidence="2" key="2">
    <citation type="submission" date="2025-08" db="UniProtKB">
        <authorList>
            <consortium name="Ensembl"/>
        </authorList>
    </citation>
    <scope>IDENTIFICATION</scope>
</reference>
<dbReference type="GeneTree" id="ENSGT00940000160436"/>
<protein>
    <recommendedName>
        <fullName evidence="4">Transposase</fullName>
    </recommendedName>
</protein>
<dbReference type="PANTHER" id="PTHR45913">
    <property type="entry name" value="EPM2A-INTERACTING PROTEIN 1"/>
    <property type="match status" value="1"/>
</dbReference>
<dbReference type="Ensembl" id="ENSECRT00000013446.1">
    <property type="protein sequence ID" value="ENSECRP00000013216.1"/>
    <property type="gene ID" value="ENSECRG00000008812.1"/>
</dbReference>
<name>A0A8C4S717_ERPCA</name>
<feature type="signal peptide" evidence="1">
    <location>
        <begin position="1"/>
        <end position="30"/>
    </location>
</feature>
<sequence length="654" mass="75472">QSCHMQCWVGTHYSLYILLLLSLFCERLASEKCIEPYVLINDKSGTEADFQAPSTSSHESKRRKVVRKYDPEYLKLGFTWNHDTIDPRHQCVICYEILANESMRPSKLTRHIETKNSHFTNKPVDFFQRKLLDMKSSKNIVSHFININENAVYASYLISLRIARAGKHHTIGEDLVLPLIKDAVGAMFGEKEVKEIERIPLSNNTVARRIDEMAEWAEDELIRRVVCSKYYTLQLDESTDVQGLSQLLVFVRYIWQNDAHEDILFCKPISRGTAEEIFNAIDSYIKEKGLQWKNCFGICTDGAWAICRKNSSVVTRVLKQSPCALWTHCSLHREALVSKALPNDFKTVLNTAVKIVNYIKTKPLQARLFQKLCEEMGSLHTSLFLHTEVRWLSRGKVLTRLVELRNEVTIYLEGKTEYIESLLDKEFILKLTYLADIFSKLNELNLYLQGSNESDIFAVHDRIRAFMKKLMLWKSCIEDGKYDCFETLETFIIENQVQPKTNVLSAISTHLSLLKNNFDAYFGEEMKKLDSLNWICNPFQDRLPSSMSTKASEELIDLSEDTSLKNSFNRKQLTKFWLSVAGNYPCLFDEAIKVLLPFSTSYLCEAGFSAMISLKTKYRNKLDVSNSLRLKVTKIEVDAKAVMTKNRKQIHPSH</sequence>